<evidence type="ECO:0000313" key="2">
    <source>
        <dbReference type="Proteomes" id="UP000886742"/>
    </source>
</evidence>
<proteinExistence type="predicted"/>
<accession>A0A9D1JWH8</accession>
<protein>
    <submittedName>
        <fullName evidence="1">Uncharacterized protein</fullName>
    </submittedName>
</protein>
<dbReference type="Proteomes" id="UP000886742">
    <property type="component" value="Unassembled WGS sequence"/>
</dbReference>
<reference evidence="1" key="2">
    <citation type="journal article" date="2021" name="PeerJ">
        <title>Extensive microbial diversity within the chicken gut microbiome revealed by metagenomics and culture.</title>
        <authorList>
            <person name="Gilroy R."/>
            <person name="Ravi A."/>
            <person name="Getino M."/>
            <person name="Pursley I."/>
            <person name="Horton D.L."/>
            <person name="Alikhan N.F."/>
            <person name="Baker D."/>
            <person name="Gharbi K."/>
            <person name="Hall N."/>
            <person name="Watson M."/>
            <person name="Adriaenssens E.M."/>
            <person name="Foster-Nyarko E."/>
            <person name="Jarju S."/>
            <person name="Secka A."/>
            <person name="Antonio M."/>
            <person name="Oren A."/>
            <person name="Chaudhuri R.R."/>
            <person name="La Ragione R."/>
            <person name="Hildebrand F."/>
            <person name="Pallen M.J."/>
        </authorList>
    </citation>
    <scope>NUCLEOTIDE SEQUENCE</scope>
    <source>
        <strain evidence="1">ChiGjej3B3-5194</strain>
    </source>
</reference>
<dbReference type="EMBL" id="DVJI01000012">
    <property type="protein sequence ID" value="HIS70973.1"/>
    <property type="molecule type" value="Genomic_DNA"/>
</dbReference>
<comment type="caution">
    <text evidence="1">The sequence shown here is derived from an EMBL/GenBank/DDBJ whole genome shotgun (WGS) entry which is preliminary data.</text>
</comment>
<evidence type="ECO:0000313" key="1">
    <source>
        <dbReference type="EMBL" id="HIS70973.1"/>
    </source>
</evidence>
<sequence>MEIHIATVRAYIAPILASFQDVCLILLAQCFQQVQVVYIHLPSGPAQVHTHILLLDATVDGIVHQVAQVYLLVTLMPVAIHLIQIFQDVVRVAHHTRAPQKVALQIQEIIIGRQIVPADGVGEQLRV</sequence>
<reference evidence="1" key="1">
    <citation type="submission" date="2020-10" db="EMBL/GenBank/DDBJ databases">
        <authorList>
            <person name="Gilroy R."/>
        </authorList>
    </citation>
    <scope>NUCLEOTIDE SEQUENCE</scope>
    <source>
        <strain evidence="1">ChiGjej3B3-5194</strain>
    </source>
</reference>
<gene>
    <name evidence="1" type="ORF">IAD02_03230</name>
</gene>
<organism evidence="1 2">
    <name type="scientific">Candidatus Enterousia intestinigallinarum</name>
    <dbReference type="NCBI Taxonomy" id="2840790"/>
    <lineage>
        <taxon>Bacteria</taxon>
        <taxon>Pseudomonadati</taxon>
        <taxon>Pseudomonadota</taxon>
        <taxon>Alphaproteobacteria</taxon>
        <taxon>Candidatus Enterousia</taxon>
    </lineage>
</organism>
<dbReference type="AlphaFoldDB" id="A0A9D1JWH8"/>
<name>A0A9D1JWH8_9PROT</name>